<evidence type="ECO:0000313" key="1">
    <source>
        <dbReference type="EMBL" id="QWW24046.1"/>
    </source>
</evidence>
<dbReference type="PANTHER" id="PTHR43102:SF2">
    <property type="entry name" value="GAF DOMAIN-CONTAINING PROTEIN"/>
    <property type="match status" value="1"/>
</dbReference>
<proteinExistence type="predicted"/>
<gene>
    <name evidence="1" type="ORF">CA7LBN_002880</name>
</gene>
<accession>A0A8F2W579</accession>
<evidence type="ECO:0008006" key="2">
    <source>
        <dbReference type="Google" id="ProtNLM"/>
    </source>
</evidence>
<dbReference type="Proteomes" id="UP000825438">
    <property type="component" value="Chromosome III"/>
</dbReference>
<dbReference type="EMBL" id="CP076751">
    <property type="protein sequence ID" value="QWW24046.1"/>
    <property type="molecule type" value="Genomic_DNA"/>
</dbReference>
<reference evidence="1" key="1">
    <citation type="submission" date="2021-06" db="EMBL/GenBank/DDBJ databases">
        <title>Candida auris outbreak in lebanese hospital.</title>
        <authorList>
            <person name="Finianos M."/>
        </authorList>
    </citation>
    <scope>NUCLEOTIDE SEQUENCE</scope>
    <source>
        <strain evidence="1">CA7LBN</strain>
    </source>
</reference>
<organism evidence="1">
    <name type="scientific">Candidozyma auris</name>
    <name type="common">Yeast</name>
    <name type="synonym">Candida auris</name>
    <dbReference type="NCBI Taxonomy" id="498019"/>
    <lineage>
        <taxon>Eukaryota</taxon>
        <taxon>Fungi</taxon>
        <taxon>Dikarya</taxon>
        <taxon>Ascomycota</taxon>
        <taxon>Saccharomycotina</taxon>
        <taxon>Pichiomycetes</taxon>
        <taxon>Metschnikowiaceae</taxon>
        <taxon>Candidozyma</taxon>
    </lineage>
</organism>
<dbReference type="AlphaFoldDB" id="A0A8F2W579"/>
<sequence>MTSSKHSRKKETKGIEMNHDQQSLIAPCGISIIKSIELTYSQFLDMYSKSKWNLSKVPCPPCIKTKGFMVAPESYTERIRAKETEPFLELPHWDDSSLFKPIASRIRKDHKVAGLTISLIHKTKVHVKHETRMHFSEVPRSVSLDSHAILSKESFYLLDASKDWRTARNPFVVGRPNIRLYCGVRLMSSKNEPIGILAVFDTWARTSRSESMVRDLQAAAKEIMKKLNTPYEQILRDRKHLENPTRANTATSEVDEGLKQLSLKLGRATSRVCPVTVFEKDGSGNPYSQNNHFTSVFAEENEDTKSKCLNNTQKKTLFRMMSKVRDMRKASELMCETIAASFKADFVFIMEIRSAELYSIDSEYFPKGVTKIDTELFKYAHKLVKNKRAPEGADKISTRVLGTHGATYTTVKADHDLFMKAFSSDFGVHYTNAKRSTKFNSGIIMPFYRYNSKLVKKSSKNSNPNVVEVYLRAGGYLVGVMLESTERGQYSPSSVSKIFDHMSLLRKIYIA</sequence>
<protein>
    <recommendedName>
        <fullName evidence="2">GAF domain-containing protein</fullName>
    </recommendedName>
</protein>
<dbReference type="PANTHER" id="PTHR43102">
    <property type="entry name" value="SLR1143 PROTEIN"/>
    <property type="match status" value="1"/>
</dbReference>
<dbReference type="SUPFAM" id="SSF55781">
    <property type="entry name" value="GAF domain-like"/>
    <property type="match status" value="1"/>
</dbReference>
<name>A0A8F2W579_CANAR</name>